<organism evidence="7 8">
    <name type="scientific">Pistricoccus aurantiacus</name>
    <dbReference type="NCBI Taxonomy" id="1883414"/>
    <lineage>
        <taxon>Bacteria</taxon>
        <taxon>Pseudomonadati</taxon>
        <taxon>Pseudomonadota</taxon>
        <taxon>Gammaproteobacteria</taxon>
        <taxon>Oceanospirillales</taxon>
        <taxon>Halomonadaceae</taxon>
        <taxon>Pistricoccus</taxon>
    </lineage>
</organism>
<dbReference type="KEGG" id="paur:FGL86_14770"/>
<dbReference type="GO" id="GO:0030288">
    <property type="term" value="C:outer membrane-bounded periplasmic space"/>
    <property type="evidence" value="ECO:0007669"/>
    <property type="project" value="TreeGrafter"/>
</dbReference>
<dbReference type="InterPro" id="IPR010664">
    <property type="entry name" value="LipoPS_assembly_LptC-rel"/>
</dbReference>
<protein>
    <submittedName>
        <fullName evidence="7">LPS export ABC transporter periplasmic protein LptC</fullName>
    </submittedName>
</protein>
<dbReference type="InterPro" id="IPR026265">
    <property type="entry name" value="LptC"/>
</dbReference>
<evidence type="ECO:0000256" key="5">
    <source>
        <dbReference type="ARBA" id="ARBA00023136"/>
    </source>
</evidence>
<dbReference type="PANTHER" id="PTHR37481:SF1">
    <property type="entry name" value="LIPOPOLYSACCHARIDE EXPORT SYSTEM PROTEIN LPTC"/>
    <property type="match status" value="1"/>
</dbReference>
<evidence type="ECO:0000256" key="3">
    <source>
        <dbReference type="ARBA" id="ARBA00022692"/>
    </source>
</evidence>
<accession>A0A5B8SVR7</accession>
<dbReference type="InterPro" id="IPR052363">
    <property type="entry name" value="LPS_export_LptC"/>
</dbReference>
<dbReference type="PANTHER" id="PTHR37481">
    <property type="entry name" value="LIPOPOLYSACCHARIDE EXPORT SYSTEM PROTEIN LPTC"/>
    <property type="match status" value="1"/>
</dbReference>
<dbReference type="NCBIfam" id="TIGR04409">
    <property type="entry name" value="LptC_YrbK"/>
    <property type="match status" value="1"/>
</dbReference>
<evidence type="ECO:0000256" key="6">
    <source>
        <dbReference type="SAM" id="Phobius"/>
    </source>
</evidence>
<keyword evidence="5 6" id="KW-0472">Membrane</keyword>
<keyword evidence="3 6" id="KW-0812">Transmembrane</keyword>
<evidence type="ECO:0000313" key="7">
    <source>
        <dbReference type="EMBL" id="QEA40217.1"/>
    </source>
</evidence>
<evidence type="ECO:0000313" key="8">
    <source>
        <dbReference type="Proteomes" id="UP000321272"/>
    </source>
</evidence>
<keyword evidence="4 6" id="KW-1133">Transmembrane helix</keyword>
<dbReference type="OrthoDB" id="6118108at2"/>
<dbReference type="AlphaFoldDB" id="A0A5B8SVR7"/>
<dbReference type="Gene3D" id="2.60.450.10">
    <property type="entry name" value="Lipopolysaccharide (LPS) transport protein A like domain"/>
    <property type="match status" value="1"/>
</dbReference>
<keyword evidence="2" id="KW-0997">Cell inner membrane</keyword>
<reference evidence="7 8" key="1">
    <citation type="submission" date="2019-06" db="EMBL/GenBank/DDBJ databases">
        <title>Genome analyses of bacteria isolated from kimchi.</title>
        <authorList>
            <person name="Lee S."/>
            <person name="Ahn S."/>
            <person name="Roh S."/>
        </authorList>
    </citation>
    <scope>NUCLEOTIDE SEQUENCE [LARGE SCALE GENOMIC DNA]</scope>
    <source>
        <strain evidence="7 8">CBA4606</strain>
    </source>
</reference>
<dbReference type="RefSeq" id="WP_147185349.1">
    <property type="nucleotide sequence ID" value="NZ_CP042382.1"/>
</dbReference>
<evidence type="ECO:0000256" key="1">
    <source>
        <dbReference type="ARBA" id="ARBA00022475"/>
    </source>
</evidence>
<evidence type="ECO:0000256" key="4">
    <source>
        <dbReference type="ARBA" id="ARBA00022989"/>
    </source>
</evidence>
<dbReference type="GO" id="GO:0005886">
    <property type="term" value="C:plasma membrane"/>
    <property type="evidence" value="ECO:0007669"/>
    <property type="project" value="InterPro"/>
</dbReference>
<dbReference type="GO" id="GO:0017089">
    <property type="term" value="F:glycolipid transfer activity"/>
    <property type="evidence" value="ECO:0007669"/>
    <property type="project" value="TreeGrafter"/>
</dbReference>
<gene>
    <name evidence="7" type="primary">lptC</name>
    <name evidence="7" type="ORF">FGL86_14770</name>
</gene>
<sequence length="194" mass="21869">MRQRLARIPPKFWLLLILLALGVVLALFFDRGGVRIPGPVPEDPAGEPDYFLEGANLTRFNEQGEAYQRLQSPRLVHTPVDDVTRAKTPRLRIYDEDERVWLARGESGRLAPNGTQVTLSGQAELEAPEENWLLETEVLHYLPGSGHAYSQGEATLRQPPQHIRGERFDAWINEGRARLTGKVRGFHPVKESSS</sequence>
<dbReference type="Pfam" id="PF06835">
    <property type="entry name" value="LptC"/>
    <property type="match status" value="1"/>
</dbReference>
<proteinExistence type="predicted"/>
<dbReference type="EMBL" id="CP042382">
    <property type="protein sequence ID" value="QEA40217.1"/>
    <property type="molecule type" value="Genomic_DNA"/>
</dbReference>
<dbReference type="GO" id="GO:0015221">
    <property type="term" value="F:lipopolysaccharide transmembrane transporter activity"/>
    <property type="evidence" value="ECO:0007669"/>
    <property type="project" value="InterPro"/>
</dbReference>
<keyword evidence="8" id="KW-1185">Reference proteome</keyword>
<keyword evidence="1" id="KW-1003">Cell membrane</keyword>
<name>A0A5B8SVR7_9GAMM</name>
<evidence type="ECO:0000256" key="2">
    <source>
        <dbReference type="ARBA" id="ARBA00022519"/>
    </source>
</evidence>
<feature type="transmembrane region" description="Helical" evidence="6">
    <location>
        <begin position="12"/>
        <end position="29"/>
    </location>
</feature>
<dbReference type="Proteomes" id="UP000321272">
    <property type="component" value="Chromosome"/>
</dbReference>